<dbReference type="AlphaFoldDB" id="A0A9P4G8H7"/>
<evidence type="ECO:0000313" key="4">
    <source>
        <dbReference type="Proteomes" id="UP000800039"/>
    </source>
</evidence>
<feature type="chain" id="PRO_5040451992" description="Extracellular membrane protein CFEM domain-containing protein" evidence="2">
    <location>
        <begin position="21"/>
        <end position="268"/>
    </location>
</feature>
<dbReference type="RefSeq" id="XP_040783233.1">
    <property type="nucleotide sequence ID" value="XM_040927116.1"/>
</dbReference>
<evidence type="ECO:0008006" key="5">
    <source>
        <dbReference type="Google" id="ProtNLM"/>
    </source>
</evidence>
<proteinExistence type="predicted"/>
<reference evidence="3" key="1">
    <citation type="submission" date="2020-01" db="EMBL/GenBank/DDBJ databases">
        <authorList>
            <consortium name="DOE Joint Genome Institute"/>
            <person name="Haridas S."/>
            <person name="Albert R."/>
            <person name="Binder M."/>
            <person name="Bloem J."/>
            <person name="Labutti K."/>
            <person name="Salamov A."/>
            <person name="Andreopoulos B."/>
            <person name="Baker S.E."/>
            <person name="Barry K."/>
            <person name="Bills G."/>
            <person name="Bluhm B.H."/>
            <person name="Cannon C."/>
            <person name="Castanera R."/>
            <person name="Culley D.E."/>
            <person name="Daum C."/>
            <person name="Ezra D."/>
            <person name="Gonzalez J.B."/>
            <person name="Henrissat B."/>
            <person name="Kuo A."/>
            <person name="Liang C."/>
            <person name="Lipzen A."/>
            <person name="Lutzoni F."/>
            <person name="Magnuson J."/>
            <person name="Mondo S."/>
            <person name="Nolan M."/>
            <person name="Ohm R."/>
            <person name="Pangilinan J."/>
            <person name="Park H.-J."/>
            <person name="Ramirez L."/>
            <person name="Alfaro M."/>
            <person name="Sun H."/>
            <person name="Tritt A."/>
            <person name="Yoshinaga Y."/>
            <person name="Zwiers L.-H."/>
            <person name="Turgeon B.G."/>
            <person name="Goodwin S.B."/>
            <person name="Spatafora J.W."/>
            <person name="Crous P.W."/>
            <person name="Grigoriev I.V."/>
        </authorList>
    </citation>
    <scope>NUCLEOTIDE SEQUENCE</scope>
    <source>
        <strain evidence="3">CBS 394.84</strain>
    </source>
</reference>
<comment type="caution">
    <text evidence="3">The sequence shown here is derived from an EMBL/GenBank/DDBJ whole genome shotgun (WGS) entry which is preliminary data.</text>
</comment>
<feature type="signal peptide" evidence="2">
    <location>
        <begin position="1"/>
        <end position="20"/>
    </location>
</feature>
<evidence type="ECO:0000256" key="1">
    <source>
        <dbReference type="SAM" id="MobiDB-lite"/>
    </source>
</evidence>
<sequence length="268" mass="27759">MLSSAAHRLLLAQLFALAAAAHRDWWLQGLPSCWQSCLSSTDQGCSSTKCICKTTDNSASYLPDAVSCAVSQCDADEWALDLVLGPLQLYCTAIDCPIPDQVMESASAAATETREPTQTTPKAQTSTKTKKSTHQTTNRSDKGQDLTSTVKTTITRTTTDGDGNTLQVIVPIVMGPTGISTGKMVTSTVEGRASSTRAPSSTPASPSPTTAQAPSVASSSSAQSSRETERPAGGNGSPFENMQAGAGTWSVSGPLLGLGALAVLFARL</sequence>
<accession>A0A9P4G8H7</accession>
<organism evidence="3 4">
    <name type="scientific">Cucurbitaria berberidis CBS 394.84</name>
    <dbReference type="NCBI Taxonomy" id="1168544"/>
    <lineage>
        <taxon>Eukaryota</taxon>
        <taxon>Fungi</taxon>
        <taxon>Dikarya</taxon>
        <taxon>Ascomycota</taxon>
        <taxon>Pezizomycotina</taxon>
        <taxon>Dothideomycetes</taxon>
        <taxon>Pleosporomycetidae</taxon>
        <taxon>Pleosporales</taxon>
        <taxon>Pleosporineae</taxon>
        <taxon>Cucurbitariaceae</taxon>
        <taxon>Cucurbitaria</taxon>
    </lineage>
</organism>
<feature type="compositionally biased region" description="Low complexity" evidence="1">
    <location>
        <begin position="192"/>
        <end position="225"/>
    </location>
</feature>
<feature type="region of interest" description="Disordered" evidence="1">
    <location>
        <begin position="107"/>
        <end position="163"/>
    </location>
</feature>
<protein>
    <recommendedName>
        <fullName evidence="5">Extracellular membrane protein CFEM domain-containing protein</fullName>
    </recommendedName>
</protein>
<feature type="region of interest" description="Disordered" evidence="1">
    <location>
        <begin position="177"/>
        <end position="241"/>
    </location>
</feature>
<feature type="compositionally biased region" description="Low complexity" evidence="1">
    <location>
        <begin position="107"/>
        <end position="127"/>
    </location>
</feature>
<feature type="compositionally biased region" description="Polar residues" evidence="1">
    <location>
        <begin position="178"/>
        <end position="189"/>
    </location>
</feature>
<dbReference type="EMBL" id="ML976619">
    <property type="protein sequence ID" value="KAF1840670.1"/>
    <property type="molecule type" value="Genomic_DNA"/>
</dbReference>
<name>A0A9P4G8H7_9PLEO</name>
<keyword evidence="4" id="KW-1185">Reference proteome</keyword>
<keyword evidence="2" id="KW-0732">Signal</keyword>
<dbReference type="GeneID" id="63844368"/>
<dbReference type="Proteomes" id="UP000800039">
    <property type="component" value="Unassembled WGS sequence"/>
</dbReference>
<feature type="compositionally biased region" description="Low complexity" evidence="1">
    <location>
        <begin position="147"/>
        <end position="158"/>
    </location>
</feature>
<evidence type="ECO:0000313" key="3">
    <source>
        <dbReference type="EMBL" id="KAF1840670.1"/>
    </source>
</evidence>
<gene>
    <name evidence="3" type="ORF">K460DRAFT_190691</name>
</gene>
<dbReference type="OrthoDB" id="3695248at2759"/>
<evidence type="ECO:0000256" key="2">
    <source>
        <dbReference type="SAM" id="SignalP"/>
    </source>
</evidence>